<dbReference type="Proteomes" id="UP000650833">
    <property type="component" value="Unassembled WGS sequence"/>
</dbReference>
<name>A0A8H7UWT3_9FUNG</name>
<dbReference type="GO" id="GO:0005634">
    <property type="term" value="C:nucleus"/>
    <property type="evidence" value="ECO:0007669"/>
    <property type="project" value="TreeGrafter"/>
</dbReference>
<dbReference type="EMBL" id="JAEPRC010000451">
    <property type="protein sequence ID" value="KAG2196957.1"/>
    <property type="molecule type" value="Genomic_DNA"/>
</dbReference>
<evidence type="ECO:0000313" key="2">
    <source>
        <dbReference type="Proteomes" id="UP000650833"/>
    </source>
</evidence>
<dbReference type="AlphaFoldDB" id="A0A8H7UWT3"/>
<keyword evidence="2" id="KW-1185">Reference proteome</keyword>
<dbReference type="InterPro" id="IPR036249">
    <property type="entry name" value="Thioredoxin-like_sf"/>
</dbReference>
<dbReference type="PANTHER" id="PTHR45694:SF18">
    <property type="entry name" value="GLUTAREDOXIN-1-RELATED"/>
    <property type="match status" value="1"/>
</dbReference>
<comment type="caution">
    <text evidence="1">The sequence shown here is derived from an EMBL/GenBank/DDBJ whole genome shotgun (WGS) entry which is preliminary data.</text>
</comment>
<evidence type="ECO:0008006" key="3">
    <source>
        <dbReference type="Google" id="ProtNLM"/>
    </source>
</evidence>
<accession>A0A8H7UWT3</accession>
<proteinExistence type="predicted"/>
<gene>
    <name evidence="1" type="ORF">INT46_008128</name>
</gene>
<dbReference type="PROSITE" id="PS51354">
    <property type="entry name" value="GLUTAREDOXIN_2"/>
    <property type="match status" value="1"/>
</dbReference>
<protein>
    <recommendedName>
        <fullName evidence="3">Glutaredoxin</fullName>
    </recommendedName>
</protein>
<reference evidence="1" key="1">
    <citation type="submission" date="2020-12" db="EMBL/GenBank/DDBJ databases">
        <title>Metabolic potential, ecology and presence of endohyphal bacteria is reflected in genomic diversity of Mucoromycotina.</title>
        <authorList>
            <person name="Muszewska A."/>
            <person name="Okrasinska A."/>
            <person name="Steczkiewicz K."/>
            <person name="Drgas O."/>
            <person name="Orlowska M."/>
            <person name="Perlinska-Lenart U."/>
            <person name="Aleksandrzak-Piekarczyk T."/>
            <person name="Szatraj K."/>
            <person name="Zielenkiewicz U."/>
            <person name="Pilsyk S."/>
            <person name="Malc E."/>
            <person name="Mieczkowski P."/>
            <person name="Kruszewska J.S."/>
            <person name="Biernat P."/>
            <person name="Pawlowska J."/>
        </authorList>
    </citation>
    <scope>NUCLEOTIDE SEQUENCE</scope>
    <source>
        <strain evidence="1">CBS 226.32</strain>
    </source>
</reference>
<dbReference type="Gene3D" id="3.40.30.10">
    <property type="entry name" value="Glutaredoxin"/>
    <property type="match status" value="1"/>
</dbReference>
<dbReference type="GO" id="GO:0005737">
    <property type="term" value="C:cytoplasm"/>
    <property type="evidence" value="ECO:0007669"/>
    <property type="project" value="TreeGrafter"/>
</dbReference>
<dbReference type="OrthoDB" id="418495at2759"/>
<dbReference type="GO" id="GO:0015038">
    <property type="term" value="F:glutathione disulfide oxidoreductase activity"/>
    <property type="evidence" value="ECO:0007669"/>
    <property type="project" value="TreeGrafter"/>
</dbReference>
<evidence type="ECO:0000313" key="1">
    <source>
        <dbReference type="EMBL" id="KAG2196957.1"/>
    </source>
</evidence>
<organism evidence="1 2">
    <name type="scientific">Mucor plumbeus</name>
    <dbReference type="NCBI Taxonomy" id="97098"/>
    <lineage>
        <taxon>Eukaryota</taxon>
        <taxon>Fungi</taxon>
        <taxon>Fungi incertae sedis</taxon>
        <taxon>Mucoromycota</taxon>
        <taxon>Mucoromycotina</taxon>
        <taxon>Mucoromycetes</taxon>
        <taxon>Mucorales</taxon>
        <taxon>Mucorineae</taxon>
        <taxon>Mucoraceae</taxon>
        <taxon>Mucor</taxon>
    </lineage>
</organism>
<dbReference type="SUPFAM" id="SSF52833">
    <property type="entry name" value="Thioredoxin-like"/>
    <property type="match status" value="1"/>
</dbReference>
<sequence length="76" mass="8477">MSFQQIIEEGVQNSKVIVFGKSYCRYTEGEAIPAYLLEKTGQYTVPNVFVNKTHLGGSDDLTMAESDGTFQKLHSQ</sequence>
<dbReference type="PANTHER" id="PTHR45694">
    <property type="entry name" value="GLUTAREDOXIN 2"/>
    <property type="match status" value="1"/>
</dbReference>
<dbReference type="GO" id="GO:0034599">
    <property type="term" value="P:cellular response to oxidative stress"/>
    <property type="evidence" value="ECO:0007669"/>
    <property type="project" value="TreeGrafter"/>
</dbReference>